<organism evidence="1">
    <name type="scientific">Quercus suber</name>
    <name type="common">Cork oak</name>
    <dbReference type="NCBI Taxonomy" id="58331"/>
    <lineage>
        <taxon>Eukaryota</taxon>
        <taxon>Viridiplantae</taxon>
        <taxon>Streptophyta</taxon>
        <taxon>Embryophyta</taxon>
        <taxon>Tracheophyta</taxon>
        <taxon>Spermatophyta</taxon>
        <taxon>Magnoliopsida</taxon>
        <taxon>eudicotyledons</taxon>
        <taxon>Gunneridae</taxon>
        <taxon>Pentapetalae</taxon>
        <taxon>rosids</taxon>
        <taxon>fabids</taxon>
        <taxon>Fagales</taxon>
        <taxon>Fagaceae</taxon>
        <taxon>Quercus</taxon>
    </lineage>
</organism>
<reference evidence="1" key="3">
    <citation type="submission" date="2023-07" db="EMBL/GenBank/DDBJ databases">
        <title>An improved reference 1 genome and first organelle genomes of Quercus suber.</title>
        <authorList>
            <consortium name="Genosuber Consortium"/>
            <person name="Usie A."/>
            <person name="Serra O."/>
            <person name="Barros P."/>
        </authorList>
    </citation>
    <scope>NUCLEOTIDE SEQUENCE</scope>
    <source>
        <strain evidence="1">HL8</strain>
        <tissue evidence="1">Leaves</tissue>
    </source>
</reference>
<protein>
    <submittedName>
        <fullName evidence="1">Uncharacterized protein</fullName>
    </submittedName>
</protein>
<reference evidence="1" key="1">
    <citation type="submission" date="2017-12" db="EMBL/GenBank/DDBJ databases">
        <authorList>
            <person name="Barbosa P."/>
            <person name="Usie A."/>
            <person name="Ramos A.M."/>
        </authorList>
    </citation>
    <scope>NUCLEOTIDE SEQUENCE</scope>
    <source>
        <strain evidence="1">HL8</strain>
        <tissue evidence="1">Leaves</tissue>
    </source>
</reference>
<dbReference type="AlphaFoldDB" id="A0AAW0LYV8"/>
<accession>A0AAW0LYV8</accession>
<comment type="caution">
    <text evidence="1">The sequence shown here is derived from an EMBL/GenBank/DDBJ whole genome shotgun (WGS) entry which is preliminary data.</text>
</comment>
<proteinExistence type="predicted"/>
<evidence type="ECO:0000313" key="1">
    <source>
        <dbReference type="EMBL" id="KAK7856923.1"/>
    </source>
</evidence>
<dbReference type="EMBL" id="PKMF04000032">
    <property type="protein sequence ID" value="KAK7856923.1"/>
    <property type="molecule type" value="Genomic_DNA"/>
</dbReference>
<name>A0AAW0LYV8_QUESU</name>
<sequence>MQSPSGNGDWVVYMSILKEELELIEREAGHVFRPLTLGCLDEFEEETLISEYLYMVTAESASN</sequence>
<reference evidence="1" key="2">
    <citation type="journal article" date="2018" name="Sci. Data">
        <title>The draft genome sequence of cork oak.</title>
        <authorList>
            <person name="Ramos A.M."/>
            <person name="Usie A."/>
            <person name="Barbosa P."/>
            <person name="Barros P.M."/>
            <person name="Capote T."/>
            <person name="Chaves I."/>
            <person name="Simoes F."/>
            <person name="Abreu I."/>
            <person name="Carrasquinho I."/>
            <person name="Faro C."/>
            <person name="Guimaraes J.B."/>
            <person name="Mendonca D."/>
            <person name="Nobrega F."/>
            <person name="Rodrigues L."/>
            <person name="Saibo N.J.M."/>
            <person name="Varela M.C."/>
            <person name="Egas C."/>
            <person name="Matos J."/>
            <person name="Miguel C.M."/>
            <person name="Oliveira M.M."/>
            <person name="Ricardo C.P."/>
            <person name="Goncalves S."/>
        </authorList>
    </citation>
    <scope>NUCLEOTIDE SEQUENCE [LARGE SCALE GENOMIC DNA]</scope>
    <source>
        <strain evidence="1">HL8</strain>
    </source>
</reference>
<gene>
    <name evidence="1" type="ORF">CFP56_021003</name>
</gene>